<dbReference type="Proteomes" id="UP001371456">
    <property type="component" value="Unassembled WGS sequence"/>
</dbReference>
<dbReference type="PROSITE" id="PS50879">
    <property type="entry name" value="RNASE_H_1"/>
    <property type="match status" value="1"/>
</dbReference>
<dbReference type="GO" id="GO:0003676">
    <property type="term" value="F:nucleic acid binding"/>
    <property type="evidence" value="ECO:0007669"/>
    <property type="project" value="InterPro"/>
</dbReference>
<dbReference type="EMBL" id="JBANQN010000012">
    <property type="protein sequence ID" value="KAK6773985.1"/>
    <property type="molecule type" value="Genomic_DNA"/>
</dbReference>
<dbReference type="PANTHER" id="PTHR47723:SF24">
    <property type="entry name" value="RNASE H TYPE-1 DOMAIN-CONTAINING PROTEIN"/>
    <property type="match status" value="1"/>
</dbReference>
<dbReference type="AlphaFoldDB" id="A0AAN8ST79"/>
<dbReference type="GO" id="GO:0004523">
    <property type="term" value="F:RNA-DNA hybrid ribonuclease activity"/>
    <property type="evidence" value="ECO:0007669"/>
    <property type="project" value="InterPro"/>
</dbReference>
<proteinExistence type="predicted"/>
<dbReference type="InterPro" id="IPR036397">
    <property type="entry name" value="RNaseH_sf"/>
</dbReference>
<dbReference type="InterPro" id="IPR012337">
    <property type="entry name" value="RNaseH-like_sf"/>
</dbReference>
<evidence type="ECO:0000259" key="1">
    <source>
        <dbReference type="PROSITE" id="PS50879"/>
    </source>
</evidence>
<sequence length="196" mass="22520">MVIRVRFPGISIGNSWPDIVNILGNHKPRLYHHIVQWKFPKEGQLKCNTDGARKKYPGESAYGLCFRDKHGDLIYAQAKGIGIAINIEAEARAIQTALSISAKKGFQNLVIEMDSLSLMKMILKTWRVPWEIAEILEYIIREVQQQQVTIKHIYREGNQIADYLANLAIDQTEIQDYENFVELPKIVNRIINMDKA</sequence>
<gene>
    <name evidence="2" type="ORF">RDI58_029224</name>
</gene>
<organism evidence="2 3">
    <name type="scientific">Solanum bulbocastanum</name>
    <name type="common">Wild potato</name>
    <dbReference type="NCBI Taxonomy" id="147425"/>
    <lineage>
        <taxon>Eukaryota</taxon>
        <taxon>Viridiplantae</taxon>
        <taxon>Streptophyta</taxon>
        <taxon>Embryophyta</taxon>
        <taxon>Tracheophyta</taxon>
        <taxon>Spermatophyta</taxon>
        <taxon>Magnoliopsida</taxon>
        <taxon>eudicotyledons</taxon>
        <taxon>Gunneridae</taxon>
        <taxon>Pentapetalae</taxon>
        <taxon>asterids</taxon>
        <taxon>lamiids</taxon>
        <taxon>Solanales</taxon>
        <taxon>Solanaceae</taxon>
        <taxon>Solanoideae</taxon>
        <taxon>Solaneae</taxon>
        <taxon>Solanum</taxon>
    </lineage>
</organism>
<dbReference type="Gene3D" id="3.30.420.10">
    <property type="entry name" value="Ribonuclease H-like superfamily/Ribonuclease H"/>
    <property type="match status" value="1"/>
</dbReference>
<protein>
    <recommendedName>
        <fullName evidence="1">RNase H type-1 domain-containing protein</fullName>
    </recommendedName>
</protein>
<dbReference type="InterPro" id="IPR002156">
    <property type="entry name" value="RNaseH_domain"/>
</dbReference>
<evidence type="ECO:0000313" key="2">
    <source>
        <dbReference type="EMBL" id="KAK6773985.1"/>
    </source>
</evidence>
<evidence type="ECO:0000313" key="3">
    <source>
        <dbReference type="Proteomes" id="UP001371456"/>
    </source>
</evidence>
<dbReference type="PANTHER" id="PTHR47723">
    <property type="entry name" value="OS05G0353850 PROTEIN"/>
    <property type="match status" value="1"/>
</dbReference>
<feature type="domain" description="RNase H type-1" evidence="1">
    <location>
        <begin position="41"/>
        <end position="170"/>
    </location>
</feature>
<reference evidence="2 3" key="1">
    <citation type="submission" date="2024-02" db="EMBL/GenBank/DDBJ databases">
        <title>de novo genome assembly of Solanum bulbocastanum strain 11H21.</title>
        <authorList>
            <person name="Hosaka A.J."/>
        </authorList>
    </citation>
    <scope>NUCLEOTIDE SEQUENCE [LARGE SCALE GENOMIC DNA]</scope>
    <source>
        <tissue evidence="2">Young leaves</tissue>
    </source>
</reference>
<accession>A0AAN8ST79</accession>
<dbReference type="CDD" id="cd06222">
    <property type="entry name" value="RNase_H_like"/>
    <property type="match status" value="1"/>
</dbReference>
<comment type="caution">
    <text evidence="2">The sequence shown here is derived from an EMBL/GenBank/DDBJ whole genome shotgun (WGS) entry which is preliminary data.</text>
</comment>
<dbReference type="InterPro" id="IPR053151">
    <property type="entry name" value="RNase_H-like"/>
</dbReference>
<dbReference type="SUPFAM" id="SSF53098">
    <property type="entry name" value="Ribonuclease H-like"/>
    <property type="match status" value="1"/>
</dbReference>
<dbReference type="Pfam" id="PF13456">
    <property type="entry name" value="RVT_3"/>
    <property type="match status" value="1"/>
</dbReference>
<dbReference type="InterPro" id="IPR044730">
    <property type="entry name" value="RNase_H-like_dom_plant"/>
</dbReference>
<name>A0AAN8ST79_SOLBU</name>
<keyword evidence="3" id="KW-1185">Reference proteome</keyword>